<dbReference type="SUPFAM" id="SSF52540">
    <property type="entry name" value="P-loop containing nucleoside triphosphate hydrolases"/>
    <property type="match status" value="1"/>
</dbReference>
<feature type="domain" description="NB-ARC" evidence="1">
    <location>
        <begin position="1"/>
        <end position="118"/>
    </location>
</feature>
<dbReference type="PRINTS" id="PR00364">
    <property type="entry name" value="DISEASERSIST"/>
</dbReference>
<dbReference type="InterPro" id="IPR032675">
    <property type="entry name" value="LRR_dom_sf"/>
</dbReference>
<dbReference type="SUPFAM" id="SSF52058">
    <property type="entry name" value="L domain-like"/>
    <property type="match status" value="1"/>
</dbReference>
<gene>
    <name evidence="2" type="ORF">CRG98_041046</name>
</gene>
<organism evidence="2 3">
    <name type="scientific">Punica granatum</name>
    <name type="common">Pomegranate</name>
    <dbReference type="NCBI Taxonomy" id="22663"/>
    <lineage>
        <taxon>Eukaryota</taxon>
        <taxon>Viridiplantae</taxon>
        <taxon>Streptophyta</taxon>
        <taxon>Embryophyta</taxon>
        <taxon>Tracheophyta</taxon>
        <taxon>Spermatophyta</taxon>
        <taxon>Magnoliopsida</taxon>
        <taxon>eudicotyledons</taxon>
        <taxon>Gunneridae</taxon>
        <taxon>Pentapetalae</taxon>
        <taxon>rosids</taxon>
        <taxon>malvids</taxon>
        <taxon>Myrtales</taxon>
        <taxon>Lythraceae</taxon>
        <taxon>Punica</taxon>
    </lineage>
</organism>
<dbReference type="InterPro" id="IPR002182">
    <property type="entry name" value="NB-ARC"/>
</dbReference>
<dbReference type="InterPro" id="IPR044974">
    <property type="entry name" value="Disease_R_plants"/>
</dbReference>
<dbReference type="AlphaFoldDB" id="A0A2I0I444"/>
<dbReference type="STRING" id="22663.A0A2I0I444"/>
<proteinExistence type="predicted"/>
<dbReference type="GO" id="GO:0006952">
    <property type="term" value="P:defense response"/>
    <property type="evidence" value="ECO:0007669"/>
    <property type="project" value="InterPro"/>
</dbReference>
<name>A0A2I0I444_PUNGR</name>
<evidence type="ECO:0000313" key="2">
    <source>
        <dbReference type="EMBL" id="PKI38613.1"/>
    </source>
</evidence>
<dbReference type="Pfam" id="PF00931">
    <property type="entry name" value="NB-ARC"/>
    <property type="match status" value="1"/>
</dbReference>
<sequence>MGGIGKTTLAKFVYNQIVDNFESNSFLKDIRETSRNPRGLQYLQSKFVSDILRREPEDYVNKQEEISVLKERLRYKKVLILLDDVDHVNQIKALREAFGWFCRGSRIIIMTREKTVLGLGYRDHNVKASPGSRDHRVILIHLRWKKGTDVGLVIPMGTGAKFFPEVGIEILQLKSLFKIGEDNTIWMHDQLRDFGRSIVEQEDKEPGRRSRLSHGEDAFDVLVGQQNGWKLKVLNIRNCQISRTPDFSALSELRELNSRVLQAVGLGYLREIPASIGSPVNLRRLSLINSRIEELLDSIGQSASLVERNFSYTRISRLPDFVGDLHNLESLKINYTAITCLPDGVQNQFLESPKAGEAFLLELKQLPLSGDFELKEECLSSLKRLKKLLLDSVEICALPKEVRFCSEISEIKGLGNLISLKLLLTDSCCPVIKLDGLKRLEDLTRLFAISFEVERLSDLLNLKSLQYLRVEQSRKLVEIQGLSSLSNLKSLKISGCTSLKRLPELPNSLVILDIEGRKQISEIEAVGELKSSPCGNWT</sequence>
<dbReference type="InterPro" id="IPR027417">
    <property type="entry name" value="P-loop_NTPase"/>
</dbReference>
<protein>
    <recommendedName>
        <fullName evidence="1">NB-ARC domain-containing protein</fullName>
    </recommendedName>
</protein>
<dbReference type="GO" id="GO:0043531">
    <property type="term" value="F:ADP binding"/>
    <property type="evidence" value="ECO:0007669"/>
    <property type="project" value="InterPro"/>
</dbReference>
<evidence type="ECO:0000259" key="1">
    <source>
        <dbReference type="Pfam" id="PF00931"/>
    </source>
</evidence>
<dbReference type="EMBL" id="PGOL01004056">
    <property type="protein sequence ID" value="PKI38613.1"/>
    <property type="molecule type" value="Genomic_DNA"/>
</dbReference>
<dbReference type="Gene3D" id="3.40.50.300">
    <property type="entry name" value="P-loop containing nucleotide triphosphate hydrolases"/>
    <property type="match status" value="1"/>
</dbReference>
<evidence type="ECO:0000313" key="3">
    <source>
        <dbReference type="Proteomes" id="UP000233551"/>
    </source>
</evidence>
<dbReference type="Gene3D" id="3.80.10.10">
    <property type="entry name" value="Ribonuclease Inhibitor"/>
    <property type="match status" value="2"/>
</dbReference>
<dbReference type="PANTHER" id="PTHR11017:SF570">
    <property type="entry name" value="DISEASE RESISTANCE PROTEIN (TIR-NBS CLASS)-RELATED"/>
    <property type="match status" value="1"/>
</dbReference>
<accession>A0A2I0I444</accession>
<comment type="caution">
    <text evidence="2">The sequence shown here is derived from an EMBL/GenBank/DDBJ whole genome shotgun (WGS) entry which is preliminary data.</text>
</comment>
<dbReference type="Proteomes" id="UP000233551">
    <property type="component" value="Unassembled WGS sequence"/>
</dbReference>
<dbReference type="PANTHER" id="PTHR11017">
    <property type="entry name" value="LEUCINE-RICH REPEAT-CONTAINING PROTEIN"/>
    <property type="match status" value="1"/>
</dbReference>
<keyword evidence="3" id="KW-1185">Reference proteome</keyword>
<reference evidence="2 3" key="1">
    <citation type="submission" date="2017-11" db="EMBL/GenBank/DDBJ databases">
        <title>De-novo sequencing of pomegranate (Punica granatum L.) genome.</title>
        <authorList>
            <person name="Akparov Z."/>
            <person name="Amiraslanov A."/>
            <person name="Hajiyeva S."/>
            <person name="Abbasov M."/>
            <person name="Kaur K."/>
            <person name="Hamwieh A."/>
            <person name="Solovyev V."/>
            <person name="Salamov A."/>
            <person name="Braich B."/>
            <person name="Kosarev P."/>
            <person name="Mahmoud A."/>
            <person name="Hajiyev E."/>
            <person name="Babayeva S."/>
            <person name="Izzatullayeva V."/>
            <person name="Mammadov A."/>
            <person name="Mammadov A."/>
            <person name="Sharifova S."/>
            <person name="Ojaghi J."/>
            <person name="Eynullazada K."/>
            <person name="Bayramov B."/>
            <person name="Abdulazimova A."/>
            <person name="Shahmuradov I."/>
        </authorList>
    </citation>
    <scope>NUCLEOTIDE SEQUENCE [LARGE SCALE GENOMIC DNA]</scope>
    <source>
        <strain evidence="3">cv. AG2017</strain>
        <tissue evidence="2">Leaf</tissue>
    </source>
</reference>